<keyword evidence="3" id="KW-1003">Cell membrane</keyword>
<dbReference type="Pfam" id="PF09335">
    <property type="entry name" value="VTT_dom"/>
    <property type="match status" value="1"/>
</dbReference>
<evidence type="ECO:0000256" key="1">
    <source>
        <dbReference type="ARBA" id="ARBA00004651"/>
    </source>
</evidence>
<keyword evidence="10" id="KW-1185">Reference proteome</keyword>
<keyword evidence="6 7" id="KW-0472">Membrane</keyword>
<evidence type="ECO:0000256" key="2">
    <source>
        <dbReference type="ARBA" id="ARBA00010792"/>
    </source>
</evidence>
<dbReference type="PANTHER" id="PTHR42709">
    <property type="entry name" value="ALKALINE PHOSPHATASE LIKE PROTEIN"/>
    <property type="match status" value="1"/>
</dbReference>
<evidence type="ECO:0000313" key="9">
    <source>
        <dbReference type="EMBL" id="MDI2099720.1"/>
    </source>
</evidence>
<dbReference type="Proteomes" id="UP001321506">
    <property type="component" value="Unassembled WGS sequence"/>
</dbReference>
<feature type="transmembrane region" description="Helical" evidence="7">
    <location>
        <begin position="64"/>
        <end position="86"/>
    </location>
</feature>
<dbReference type="PANTHER" id="PTHR42709:SF6">
    <property type="entry name" value="UNDECAPRENYL PHOSPHATE TRANSPORTER A"/>
    <property type="match status" value="1"/>
</dbReference>
<name>A0AAW6TE76_9MICO</name>
<feature type="transmembrane region" description="Helical" evidence="7">
    <location>
        <begin position="151"/>
        <end position="174"/>
    </location>
</feature>
<dbReference type="RefSeq" id="WP_281489512.1">
    <property type="nucleotide sequence ID" value="NZ_CP159582.1"/>
</dbReference>
<reference evidence="9 10" key="1">
    <citation type="submission" date="2023-04" db="EMBL/GenBank/DDBJ databases">
        <title>Klugiella caeni sp. nov. isolated from the sludge of biochemical tank.</title>
        <authorList>
            <person name="Geng K."/>
        </authorList>
    </citation>
    <scope>NUCLEOTIDE SEQUENCE [LARGE SCALE GENOMIC DNA]</scope>
    <source>
        <strain evidence="9 10">YN-L-19</strain>
    </source>
</reference>
<feature type="transmembrane region" description="Helical" evidence="7">
    <location>
        <begin position="186"/>
        <end position="208"/>
    </location>
</feature>
<protein>
    <submittedName>
        <fullName evidence="9">DedA family protein</fullName>
    </submittedName>
</protein>
<sequence length="222" mass="24300">MPWLLANTDPTPGGLTAFVLDLTAALGEAGVAILVFLETVFPPIPSEIILSLAGYLANTGEMNLWLAVIAATMGSVAGALALYWIGRLYGEERAIRTLAMLPLVYRDDFEKAAAWFHRHGRSAVFFGRFIPIVRSLISLPAGAARMPLPQFALYTAAGSGLWNLALIGFGWLLGTQHHLVEEYMQYIDYVVYAVIAGLVVALVIRWALRRRRDRVSGPSADR</sequence>
<evidence type="ECO:0000259" key="8">
    <source>
        <dbReference type="Pfam" id="PF09335"/>
    </source>
</evidence>
<proteinExistence type="inferred from homology"/>
<evidence type="ECO:0000256" key="5">
    <source>
        <dbReference type="ARBA" id="ARBA00022989"/>
    </source>
</evidence>
<evidence type="ECO:0000313" key="10">
    <source>
        <dbReference type="Proteomes" id="UP001321506"/>
    </source>
</evidence>
<organism evidence="9 10">
    <name type="scientific">Ruicaihuangia caeni</name>
    <dbReference type="NCBI Taxonomy" id="3042517"/>
    <lineage>
        <taxon>Bacteria</taxon>
        <taxon>Bacillati</taxon>
        <taxon>Actinomycetota</taxon>
        <taxon>Actinomycetes</taxon>
        <taxon>Micrococcales</taxon>
        <taxon>Microbacteriaceae</taxon>
        <taxon>Ruicaihuangia</taxon>
    </lineage>
</organism>
<keyword evidence="5 7" id="KW-1133">Transmembrane helix</keyword>
<accession>A0AAW6TE76</accession>
<comment type="caution">
    <text evidence="9">The sequence shown here is derived from an EMBL/GenBank/DDBJ whole genome shotgun (WGS) entry which is preliminary data.</text>
</comment>
<keyword evidence="4 7" id="KW-0812">Transmembrane</keyword>
<dbReference type="GO" id="GO:0005886">
    <property type="term" value="C:plasma membrane"/>
    <property type="evidence" value="ECO:0007669"/>
    <property type="project" value="UniProtKB-SubCell"/>
</dbReference>
<comment type="similarity">
    <text evidence="2">Belongs to the DedA family.</text>
</comment>
<gene>
    <name evidence="9" type="ORF">QF206_12175</name>
</gene>
<dbReference type="InterPro" id="IPR051311">
    <property type="entry name" value="DedA_domain"/>
</dbReference>
<dbReference type="InterPro" id="IPR032816">
    <property type="entry name" value="VTT_dom"/>
</dbReference>
<evidence type="ECO:0000256" key="3">
    <source>
        <dbReference type="ARBA" id="ARBA00022475"/>
    </source>
</evidence>
<evidence type="ECO:0000256" key="4">
    <source>
        <dbReference type="ARBA" id="ARBA00022692"/>
    </source>
</evidence>
<comment type="subcellular location">
    <subcellularLocation>
        <location evidence="1">Cell membrane</location>
        <topology evidence="1">Multi-pass membrane protein</topology>
    </subcellularLocation>
</comment>
<feature type="domain" description="VTT" evidence="8">
    <location>
        <begin position="44"/>
        <end position="171"/>
    </location>
</feature>
<evidence type="ECO:0000256" key="6">
    <source>
        <dbReference type="ARBA" id="ARBA00023136"/>
    </source>
</evidence>
<dbReference type="AlphaFoldDB" id="A0AAW6TE76"/>
<evidence type="ECO:0000256" key="7">
    <source>
        <dbReference type="SAM" id="Phobius"/>
    </source>
</evidence>
<dbReference type="EMBL" id="JASATX010000007">
    <property type="protein sequence ID" value="MDI2099720.1"/>
    <property type="molecule type" value="Genomic_DNA"/>
</dbReference>